<keyword evidence="1" id="KW-0732">Signal</keyword>
<dbReference type="Proteomes" id="UP000593564">
    <property type="component" value="Unassembled WGS sequence"/>
</dbReference>
<dbReference type="Pfam" id="PF01453">
    <property type="entry name" value="B_lectin"/>
    <property type="match status" value="1"/>
</dbReference>
<dbReference type="InterPro" id="IPR001480">
    <property type="entry name" value="Bulb-type_lectin_dom"/>
</dbReference>
<reference evidence="4 5" key="2">
    <citation type="submission" date="2020-07" db="EMBL/GenBank/DDBJ databases">
        <title>Genome assembly of wild tea tree DASZ reveals pedigree and selection history of tea varieties.</title>
        <authorList>
            <person name="Zhang W."/>
        </authorList>
    </citation>
    <scope>NUCLEOTIDE SEQUENCE [LARGE SCALE GENOMIC DNA]</scope>
    <source>
        <strain evidence="5">cv. G240</strain>
        <tissue evidence="4">Leaf</tissue>
    </source>
</reference>
<keyword evidence="2" id="KW-0325">Glycoprotein</keyword>
<gene>
    <name evidence="4" type="ORF">HYC85_011671</name>
</gene>
<feature type="domain" description="Bulb-type lectin" evidence="3">
    <location>
        <begin position="57"/>
        <end position="127"/>
    </location>
</feature>
<dbReference type="EMBL" id="JACBKZ010000005">
    <property type="protein sequence ID" value="KAF5949678.1"/>
    <property type="molecule type" value="Genomic_DNA"/>
</dbReference>
<evidence type="ECO:0000259" key="3">
    <source>
        <dbReference type="Pfam" id="PF01453"/>
    </source>
</evidence>
<protein>
    <recommendedName>
        <fullName evidence="3">Bulb-type lectin domain-containing protein</fullName>
    </recommendedName>
</protein>
<dbReference type="PANTHER" id="PTHR32444">
    <property type="entry name" value="BULB-TYPE LECTIN DOMAIN-CONTAINING PROTEIN"/>
    <property type="match status" value="1"/>
</dbReference>
<dbReference type="PANTHER" id="PTHR32444:SF247">
    <property type="entry name" value="OS01G0958200 PROTEIN"/>
    <property type="match status" value="1"/>
</dbReference>
<proteinExistence type="predicted"/>
<keyword evidence="5" id="KW-1185">Reference proteome</keyword>
<comment type="caution">
    <text evidence="4">The sequence shown here is derived from an EMBL/GenBank/DDBJ whole genome shotgun (WGS) entry which is preliminary data.</text>
</comment>
<evidence type="ECO:0000313" key="4">
    <source>
        <dbReference type="EMBL" id="KAF5949678.1"/>
    </source>
</evidence>
<organism evidence="4 5">
    <name type="scientific">Camellia sinensis</name>
    <name type="common">Tea plant</name>
    <name type="synonym">Thea sinensis</name>
    <dbReference type="NCBI Taxonomy" id="4442"/>
    <lineage>
        <taxon>Eukaryota</taxon>
        <taxon>Viridiplantae</taxon>
        <taxon>Streptophyta</taxon>
        <taxon>Embryophyta</taxon>
        <taxon>Tracheophyta</taxon>
        <taxon>Spermatophyta</taxon>
        <taxon>Magnoliopsida</taxon>
        <taxon>eudicotyledons</taxon>
        <taxon>Gunneridae</taxon>
        <taxon>Pentapetalae</taxon>
        <taxon>asterids</taxon>
        <taxon>Ericales</taxon>
        <taxon>Theaceae</taxon>
        <taxon>Camellia</taxon>
    </lineage>
</organism>
<evidence type="ECO:0000256" key="2">
    <source>
        <dbReference type="ARBA" id="ARBA00023180"/>
    </source>
</evidence>
<evidence type="ECO:0000256" key="1">
    <source>
        <dbReference type="ARBA" id="ARBA00022729"/>
    </source>
</evidence>
<reference evidence="5" key="1">
    <citation type="journal article" date="2020" name="Nat. Commun.">
        <title>Genome assembly of wild tea tree DASZ reveals pedigree and selection history of tea varieties.</title>
        <authorList>
            <person name="Zhang W."/>
            <person name="Zhang Y."/>
            <person name="Qiu H."/>
            <person name="Guo Y."/>
            <person name="Wan H."/>
            <person name="Zhang X."/>
            <person name="Scossa F."/>
            <person name="Alseekh S."/>
            <person name="Zhang Q."/>
            <person name="Wang P."/>
            <person name="Xu L."/>
            <person name="Schmidt M.H."/>
            <person name="Jia X."/>
            <person name="Li D."/>
            <person name="Zhu A."/>
            <person name="Guo F."/>
            <person name="Chen W."/>
            <person name="Ni D."/>
            <person name="Usadel B."/>
            <person name="Fernie A.R."/>
            <person name="Wen W."/>
        </authorList>
    </citation>
    <scope>NUCLEOTIDE SEQUENCE [LARGE SCALE GENOMIC DNA]</scope>
    <source>
        <strain evidence="5">cv. G240</strain>
    </source>
</reference>
<evidence type="ECO:0000313" key="5">
    <source>
        <dbReference type="Proteomes" id="UP000593564"/>
    </source>
</evidence>
<dbReference type="AlphaFoldDB" id="A0A7J7HCT9"/>
<accession>A0A7J7HCT9</accession>
<name>A0A7J7HCT9_CAMSI</name>
<dbReference type="InterPro" id="IPR036426">
    <property type="entry name" value="Bulb-type_lectin_dom_sf"/>
</dbReference>
<dbReference type="SUPFAM" id="SSF51110">
    <property type="entry name" value="alpha-D-mannose-specific plant lectins"/>
    <property type="match status" value="1"/>
</dbReference>
<sequence>MTSAPDLTSCKSLEICSLNNVTNSILEPRCWLVLRETYKQEGVSEDTVLHGQSITASNTIVSAGNHISSNGNTSATLLVSGNLVLRDRTSGELLWQCFDYPSHTLLPGMMLGYSVINRKTWSLISWKSREDPGPGVFSLEFDPQGTPQFFIMKGPQKYRTSGGNFSCCRGLKLLINGICFGLNLASSAGFKKEEVEMYKCHTPNPGMTGCGPQGLTRKPNH</sequence>